<evidence type="ECO:0000313" key="1">
    <source>
        <dbReference type="EMBL" id="KAK3170489.1"/>
    </source>
</evidence>
<dbReference type="Gene3D" id="3.80.10.10">
    <property type="entry name" value="Ribonuclease Inhibitor"/>
    <property type="match status" value="7"/>
</dbReference>
<comment type="caution">
    <text evidence="1">The sequence shown here is derived from an EMBL/GenBank/DDBJ whole genome shotgun (WGS) entry which is preliminary data.</text>
</comment>
<dbReference type="InterPro" id="IPR006553">
    <property type="entry name" value="Leu-rich_rpt_Cys-con_subtyp"/>
</dbReference>
<dbReference type="InterPro" id="IPR050715">
    <property type="entry name" value="LRR-SigEffector_domain"/>
</dbReference>
<dbReference type="PANTHER" id="PTHR45752">
    <property type="entry name" value="LEUCINE-RICH REPEAT-CONTAINING"/>
    <property type="match status" value="1"/>
</dbReference>
<protein>
    <recommendedName>
        <fullName evidence="3">Chaoptin</fullName>
    </recommendedName>
</protein>
<dbReference type="SMART" id="SM00367">
    <property type="entry name" value="LRR_CC"/>
    <property type="match status" value="8"/>
</dbReference>
<sequence>MLYFKNPSKSPGTGAVESISLDLTQISELYISLDAFTRMPELKLLKFYFSTSYGWRYKRLTERYASKERKKVKIICEGLESLPDELRYLCWHGYPLKSLPLKFNPEHLVDLEMPYSKLQSMPLKDTKFLWKLRRIGLSECRQLTEVPDLSQATNLVSMNLGGCSSLTKFPNISSNATLTWLCLRETAIAKVPYSATKCLRKIVSLDISFNRRLRNLPSMRHLTSLKKLDLNYCSNITEFPDVSRAITELYLCETSIEEVPYSAIKSHSKIVVLDMRYNTRLMNLPSMRHLTSLRKLALYGCSNITEFPDVPEEIVHLYLINTGIEEVPFSAIKCLSKIDSLYISFNTRLGNLPSMRHLTSLKTLYLDGCSNITEFPDVSGAITHLRLKEVPYSAIKSLSKIVSLDMRYNTRPMNLPSMRYLTSLHKLDLHGCSNITEFPDVPEEIVHLYLTNTGIEEVPYSAIKCLSKIDSLVISFNTRLGNLPNMRHLTSLKTLNLNGCSNITEFSDVSGAITHLWLSKTAIKEVPYSAIKSLSKIVSLDMSTNTMLRNLPSMHHLTSLHKGDLHGCSNITEFPDVPEEIVHLYLTNTGIEEVPYSAIKCVSKIDSLVISFNIRLENLPSMRHLTSLKTLYLDGCSNITEFPDVSEAITHLRLSKTAIEEVPYSAIKSLRKIVVLDMRYNTRLRNLPSMRHLTSLHKLDLHGCSNITEFPDVLEEIVHLYLTNTGIEEVPYSAIKCLSKIDSLVISFNTRLGNLPSMRHLTSLKTLYLDGCSNITEFPDVSGAITHLRLSKTAIEDVPYSAIKSLSKIVVLDMSYNTRLGNLPSMRHLTSLKTLNLDGCSNITEFPDVPEEIVRLCLTKTGIEEVPYSAIKSLSKIGSLVISFNTRLWNLPSMRHLTSLKTLILDGYSNITEFPDVSEEIVHLCLSETGIEEVPSLRASLSSVLRYKTLLKLLSNMFLFRKIIQISYEFK</sequence>
<evidence type="ECO:0008006" key="3">
    <source>
        <dbReference type="Google" id="ProtNLM"/>
    </source>
</evidence>
<dbReference type="InterPro" id="IPR032675">
    <property type="entry name" value="LRR_dom_sf"/>
</dbReference>
<dbReference type="PANTHER" id="PTHR45752:SF195">
    <property type="entry name" value="LEUCINE-RICH REPEAT (LRR) FAMILY PROTEIN-RELATED"/>
    <property type="match status" value="1"/>
</dbReference>
<reference evidence="1" key="1">
    <citation type="journal article" date="2023" name="Plant J.">
        <title>Genome sequences and population genomics provide insights into the demographic history, inbreeding, and mutation load of two 'living fossil' tree species of Dipteronia.</title>
        <authorList>
            <person name="Feng Y."/>
            <person name="Comes H.P."/>
            <person name="Chen J."/>
            <person name="Zhu S."/>
            <person name="Lu R."/>
            <person name="Zhang X."/>
            <person name="Li P."/>
            <person name="Qiu J."/>
            <person name="Olsen K.M."/>
            <person name="Qiu Y."/>
        </authorList>
    </citation>
    <scope>NUCLEOTIDE SEQUENCE</scope>
    <source>
        <strain evidence="1">NBL</strain>
    </source>
</reference>
<keyword evidence="2" id="KW-1185">Reference proteome</keyword>
<dbReference type="Proteomes" id="UP001281410">
    <property type="component" value="Unassembled WGS sequence"/>
</dbReference>
<name>A0AAD9Z2N3_9ROSI</name>
<dbReference type="AlphaFoldDB" id="A0AAD9Z2N3"/>
<accession>A0AAD9Z2N3</accession>
<dbReference type="SUPFAM" id="SSF52058">
    <property type="entry name" value="L domain-like"/>
    <property type="match status" value="3"/>
</dbReference>
<gene>
    <name evidence="1" type="ORF">Dsin_032660</name>
</gene>
<dbReference type="EMBL" id="JANJYJ010000869">
    <property type="protein sequence ID" value="KAK3170489.1"/>
    <property type="molecule type" value="Genomic_DNA"/>
</dbReference>
<evidence type="ECO:0000313" key="2">
    <source>
        <dbReference type="Proteomes" id="UP001281410"/>
    </source>
</evidence>
<proteinExistence type="predicted"/>
<organism evidence="1 2">
    <name type="scientific">Dipteronia sinensis</name>
    <dbReference type="NCBI Taxonomy" id="43782"/>
    <lineage>
        <taxon>Eukaryota</taxon>
        <taxon>Viridiplantae</taxon>
        <taxon>Streptophyta</taxon>
        <taxon>Embryophyta</taxon>
        <taxon>Tracheophyta</taxon>
        <taxon>Spermatophyta</taxon>
        <taxon>Magnoliopsida</taxon>
        <taxon>eudicotyledons</taxon>
        <taxon>Gunneridae</taxon>
        <taxon>Pentapetalae</taxon>
        <taxon>rosids</taxon>
        <taxon>malvids</taxon>
        <taxon>Sapindales</taxon>
        <taxon>Sapindaceae</taxon>
        <taxon>Hippocastanoideae</taxon>
        <taxon>Acereae</taxon>
        <taxon>Dipteronia</taxon>
    </lineage>
</organism>